<organism evidence="2 3">
    <name type="scientific">Mytilus edulis</name>
    <name type="common">Blue mussel</name>
    <dbReference type="NCBI Taxonomy" id="6550"/>
    <lineage>
        <taxon>Eukaryota</taxon>
        <taxon>Metazoa</taxon>
        <taxon>Spiralia</taxon>
        <taxon>Lophotrochozoa</taxon>
        <taxon>Mollusca</taxon>
        <taxon>Bivalvia</taxon>
        <taxon>Autobranchia</taxon>
        <taxon>Pteriomorphia</taxon>
        <taxon>Mytilida</taxon>
        <taxon>Mytiloidea</taxon>
        <taxon>Mytilidae</taxon>
        <taxon>Mytilinae</taxon>
        <taxon>Mytilus</taxon>
    </lineage>
</organism>
<accession>A0A8S3VHB5</accession>
<feature type="region of interest" description="Disordered" evidence="1">
    <location>
        <begin position="91"/>
        <end position="112"/>
    </location>
</feature>
<evidence type="ECO:0000313" key="2">
    <source>
        <dbReference type="EMBL" id="CAG2253034.1"/>
    </source>
</evidence>
<dbReference type="SUPFAM" id="SSF52540">
    <property type="entry name" value="P-loop containing nucleoside triphosphate hydrolases"/>
    <property type="match status" value="1"/>
</dbReference>
<protein>
    <submittedName>
        <fullName evidence="2">Uncharacterized protein</fullName>
    </submittedName>
</protein>
<dbReference type="AlphaFoldDB" id="A0A8S3VHB5"/>
<proteinExistence type="predicted"/>
<dbReference type="InterPro" id="IPR027417">
    <property type="entry name" value="P-loop_NTPase"/>
</dbReference>
<evidence type="ECO:0000313" key="3">
    <source>
        <dbReference type="Proteomes" id="UP000683360"/>
    </source>
</evidence>
<sequence length="159" mass="17660">MRIELLERISSAYEFKTILSKGTYASYENRVFLAGSVNTGKSTLASVLIGEKVPTDWKSTDGLIIHFGKNGIDLMTRKMIPLEKEQMQSEASFSNNSSCVETEESGTAVDQTEKITKPEKVELECSIQEDMCQEISEGNYKMAIAPSDLVDFGGQNRMI</sequence>
<evidence type="ECO:0000256" key="1">
    <source>
        <dbReference type="SAM" id="MobiDB-lite"/>
    </source>
</evidence>
<dbReference type="OrthoDB" id="426293at2759"/>
<dbReference type="Proteomes" id="UP000683360">
    <property type="component" value="Unassembled WGS sequence"/>
</dbReference>
<name>A0A8S3VHB5_MYTED</name>
<feature type="compositionally biased region" description="Polar residues" evidence="1">
    <location>
        <begin position="91"/>
        <end position="100"/>
    </location>
</feature>
<gene>
    <name evidence="2" type="ORF">MEDL_64585</name>
</gene>
<reference evidence="2" key="1">
    <citation type="submission" date="2021-03" db="EMBL/GenBank/DDBJ databases">
        <authorList>
            <person name="Bekaert M."/>
        </authorList>
    </citation>
    <scope>NUCLEOTIDE SEQUENCE</scope>
</reference>
<comment type="caution">
    <text evidence="2">The sequence shown here is derived from an EMBL/GenBank/DDBJ whole genome shotgun (WGS) entry which is preliminary data.</text>
</comment>
<keyword evidence="3" id="KW-1185">Reference proteome</keyword>
<dbReference type="EMBL" id="CAJPWZ010003138">
    <property type="protein sequence ID" value="CAG2253034.1"/>
    <property type="molecule type" value="Genomic_DNA"/>
</dbReference>
<dbReference type="CDD" id="cd02019">
    <property type="entry name" value="NK"/>
    <property type="match status" value="1"/>
</dbReference>